<keyword evidence="2" id="KW-0472">Membrane</keyword>
<keyword evidence="4" id="KW-1185">Reference proteome</keyword>
<name>A0ABP5X2G6_9ACTN</name>
<accession>A0ABP5X2G6</accession>
<keyword evidence="2" id="KW-1133">Transmembrane helix</keyword>
<keyword evidence="2" id="KW-0812">Transmembrane</keyword>
<evidence type="ECO:0000313" key="4">
    <source>
        <dbReference type="Proteomes" id="UP001501638"/>
    </source>
</evidence>
<evidence type="ECO:0000256" key="1">
    <source>
        <dbReference type="SAM" id="MobiDB-lite"/>
    </source>
</evidence>
<reference evidence="4" key="1">
    <citation type="journal article" date="2019" name="Int. J. Syst. Evol. Microbiol.">
        <title>The Global Catalogue of Microorganisms (GCM) 10K type strain sequencing project: providing services to taxonomists for standard genome sequencing and annotation.</title>
        <authorList>
            <consortium name="The Broad Institute Genomics Platform"/>
            <consortium name="The Broad Institute Genome Sequencing Center for Infectious Disease"/>
            <person name="Wu L."/>
            <person name="Ma J."/>
        </authorList>
    </citation>
    <scope>NUCLEOTIDE SEQUENCE [LARGE SCALE GENOMIC DNA]</scope>
    <source>
        <strain evidence="4">JCM 6305</strain>
    </source>
</reference>
<organism evidence="3 4">
    <name type="scientific">Streptomyces macrosporus</name>
    <dbReference type="NCBI Taxonomy" id="44032"/>
    <lineage>
        <taxon>Bacteria</taxon>
        <taxon>Bacillati</taxon>
        <taxon>Actinomycetota</taxon>
        <taxon>Actinomycetes</taxon>
        <taxon>Kitasatosporales</taxon>
        <taxon>Streptomycetaceae</taxon>
        <taxon>Streptomyces</taxon>
    </lineage>
</organism>
<feature type="region of interest" description="Disordered" evidence="1">
    <location>
        <begin position="197"/>
        <end position="249"/>
    </location>
</feature>
<protein>
    <submittedName>
        <fullName evidence="3">Uncharacterized protein</fullName>
    </submittedName>
</protein>
<dbReference type="Proteomes" id="UP001501638">
    <property type="component" value="Unassembled WGS sequence"/>
</dbReference>
<proteinExistence type="predicted"/>
<feature type="compositionally biased region" description="Acidic residues" evidence="1">
    <location>
        <begin position="95"/>
        <end position="107"/>
    </location>
</feature>
<feature type="region of interest" description="Disordered" evidence="1">
    <location>
        <begin position="67"/>
        <end position="109"/>
    </location>
</feature>
<dbReference type="EMBL" id="BAAASZ010000020">
    <property type="protein sequence ID" value="GAA2440624.1"/>
    <property type="molecule type" value="Genomic_DNA"/>
</dbReference>
<feature type="compositionally biased region" description="Basic and acidic residues" evidence="1">
    <location>
        <begin position="80"/>
        <end position="94"/>
    </location>
</feature>
<feature type="transmembrane region" description="Helical" evidence="2">
    <location>
        <begin position="171"/>
        <end position="192"/>
    </location>
</feature>
<gene>
    <name evidence="3" type="ORF">GCM10010405_24980</name>
</gene>
<feature type="region of interest" description="Disordered" evidence="1">
    <location>
        <begin position="1"/>
        <end position="39"/>
    </location>
</feature>
<evidence type="ECO:0000313" key="3">
    <source>
        <dbReference type="EMBL" id="GAA2440624.1"/>
    </source>
</evidence>
<comment type="caution">
    <text evidence="3">The sequence shown here is derived from an EMBL/GenBank/DDBJ whole genome shotgun (WGS) entry which is preliminary data.</text>
</comment>
<evidence type="ECO:0000256" key="2">
    <source>
        <dbReference type="SAM" id="Phobius"/>
    </source>
</evidence>
<sequence>MSLPKPLRPVYAGAVPDDVGGRPYPNGEEPDDRDRTAADDAFASVVFDESFVRAALIHEPSAAERILAAAQSPSETEAALAHDDLYGHGRRQDPEGTEYDDSDEDDDRYGRYRYGRVEHADRVEYIEYVEDAEYPEDAGYLGYNEDTDARDEERGPVFRPYRGHVRWQRPVAWVLAVVMGVGIVALAFAAVYRGAAGHRQQPPAPPPATTDVDAPSVGQSSGALPSLSGHHTTSSARLDAPRTSWVRAR</sequence>
<feature type="compositionally biased region" description="Polar residues" evidence="1">
    <location>
        <begin position="217"/>
        <end position="236"/>
    </location>
</feature>